<dbReference type="VEuPathDB" id="TriTrypDB:LtaPh_0802100"/>
<evidence type="ECO:0000313" key="3">
    <source>
        <dbReference type="Proteomes" id="UP000419144"/>
    </source>
</evidence>
<dbReference type="OrthoDB" id="266527at2759"/>
<dbReference type="AlphaFoldDB" id="A0A640K974"/>
<feature type="compositionally biased region" description="Basic and acidic residues" evidence="1">
    <location>
        <begin position="384"/>
        <end position="393"/>
    </location>
</feature>
<dbReference type="EMBL" id="BLBS01000009">
    <property type="protein sequence ID" value="GET86150.1"/>
    <property type="molecule type" value="Genomic_DNA"/>
</dbReference>
<proteinExistence type="predicted"/>
<name>A0A640K974_LEITA</name>
<comment type="caution">
    <text evidence="2">The sequence shown here is derived from an EMBL/GenBank/DDBJ whole genome shotgun (WGS) entry which is preliminary data.</text>
</comment>
<organism evidence="2 3">
    <name type="scientific">Leishmania tarentolae</name>
    <name type="common">Sauroleishmania tarentolae</name>
    <dbReference type="NCBI Taxonomy" id="5689"/>
    <lineage>
        <taxon>Eukaryota</taxon>
        <taxon>Discoba</taxon>
        <taxon>Euglenozoa</taxon>
        <taxon>Kinetoplastea</taxon>
        <taxon>Metakinetoplastina</taxon>
        <taxon>Trypanosomatida</taxon>
        <taxon>Trypanosomatidae</taxon>
        <taxon>Leishmaniinae</taxon>
        <taxon>Leishmania</taxon>
        <taxon>lizard Leishmania</taxon>
    </lineage>
</organism>
<evidence type="ECO:0000313" key="2">
    <source>
        <dbReference type="EMBL" id="GET86150.1"/>
    </source>
</evidence>
<accession>A0A640K974</accession>
<sequence length="517" mass="54720">MPPGRPQLYACAGLVFPSGGRAPPRPMATRTISHVPSVRSTQRAATCGDHRGTATASEEPLHANGRHTDSGEGRGGPDSPEDAAEELIVCAAPPTAPPPPMATTRGRGHDGAMRTLKQCLRPYEAVDCDSVLATATAAAADAAAIGVLLETGLVGAAGSPQWQAPTNSAKLDTDIWHWNYDGRTAQPRTSADGRWPGDRCTATADTGRGDHTSVYACATRSSQYLPAPKKLRVEAAPVPAASTAATHDYEGKFGDAFAAKGCAATAVFGGPPDSGVVEERCSSSPLLLPSLPVPTKCGKASAVLLSTWGTSCCGRRDSGDEDDAFFHCSTTTTTSASEADSDGRHEDDRILLQGALADSAECPAVPARSLPLPMPRHLALQKSSHGEVWRDRSPTAVPPSSQPLTAKPTKRGSGKIGRPINFYLEPRYRQHAQHMARRDLPLVESTTAPSISSTSYNAFLQLFAESSLSYCVACEVNRDGSSRATHDTTDARSRIWSIIMKYYAAHDERQRCSRAPP</sequence>
<feature type="region of interest" description="Disordered" evidence="1">
    <location>
        <begin position="37"/>
        <end position="81"/>
    </location>
</feature>
<evidence type="ECO:0000256" key="1">
    <source>
        <dbReference type="SAM" id="MobiDB-lite"/>
    </source>
</evidence>
<reference evidence="2" key="1">
    <citation type="submission" date="2019-11" db="EMBL/GenBank/DDBJ databases">
        <title>Leishmania tarentolae CDS.</title>
        <authorList>
            <person name="Goto Y."/>
            <person name="Yamagishi J."/>
        </authorList>
    </citation>
    <scope>NUCLEOTIDE SEQUENCE [LARGE SCALE GENOMIC DNA]</scope>
    <source>
        <strain evidence="2">Parrot Tar II</strain>
    </source>
</reference>
<protein>
    <submittedName>
        <fullName evidence="2">Uncharacterized protein</fullName>
    </submittedName>
</protein>
<dbReference type="Proteomes" id="UP000419144">
    <property type="component" value="Unassembled WGS sequence"/>
</dbReference>
<feature type="region of interest" description="Disordered" evidence="1">
    <location>
        <begin position="381"/>
        <end position="416"/>
    </location>
</feature>
<keyword evidence="3" id="KW-1185">Reference proteome</keyword>
<gene>
    <name evidence="2" type="ORF">LtaPh_0802100</name>
</gene>